<dbReference type="GO" id="GO:0005634">
    <property type="term" value="C:nucleus"/>
    <property type="evidence" value="ECO:0007669"/>
    <property type="project" value="TreeGrafter"/>
</dbReference>
<evidence type="ECO:0000313" key="2">
    <source>
        <dbReference type="EMBL" id="KAG8435510.1"/>
    </source>
</evidence>
<dbReference type="GO" id="GO:0003712">
    <property type="term" value="F:transcription coregulator activity"/>
    <property type="evidence" value="ECO:0007669"/>
    <property type="project" value="TreeGrafter"/>
</dbReference>
<comment type="caution">
    <text evidence="2">The sequence shown here is derived from an EMBL/GenBank/DDBJ whole genome shotgun (WGS) entry which is preliminary data.</text>
</comment>
<dbReference type="GO" id="GO:0070063">
    <property type="term" value="F:RNA polymerase binding"/>
    <property type="evidence" value="ECO:0007669"/>
    <property type="project" value="InterPro"/>
</dbReference>
<dbReference type="OrthoDB" id="63972at2759"/>
<keyword evidence="3" id="KW-1185">Reference proteome</keyword>
<keyword evidence="1" id="KW-0677">Repeat</keyword>
<accession>A0A8T2IWT3</accession>
<gene>
    <name evidence="2" type="ORF">GDO86_013443</name>
</gene>
<dbReference type="PANTHER" id="PTHR15377">
    <property type="entry name" value="TRANSCRIPTION ELONGATION REGULATOR 1"/>
    <property type="match status" value="1"/>
</dbReference>
<proteinExistence type="predicted"/>
<protein>
    <submittedName>
        <fullName evidence="2">Uncharacterized protein</fullName>
    </submittedName>
</protein>
<dbReference type="EMBL" id="JAACNH010000008">
    <property type="protein sequence ID" value="KAG8435510.1"/>
    <property type="molecule type" value="Genomic_DNA"/>
</dbReference>
<sequence>MLPISRIKQQPFFWPVNAEPSPWICTIPDTPGVFRIGAVPPPFIVSHPSPLLQGVPAWQVACDPYLPLMSVPSAADPVVHHFQLANGQWVGAHSPGFGYSPTSRIELIPVLPHVYTTTISPHAGKCWVEKKRPNCKIFLNNSFTLESTWMHQPEELILFQGLEKPNRRAYQVTMSASRPAPVSRPLHTVILTPQQLTGNGQSGIIKPISRNQAIAIVGTVAASPTALMGVNSEPSRELSTASVPPCHILAPIKIPFIASHLPGFKETKESSNLKYDNCQNPILSVENQLFCSETLLLLIYLELIFHIKTSTWEKRGFFVKFQ</sequence>
<dbReference type="Proteomes" id="UP000812440">
    <property type="component" value="Chromosome 7"/>
</dbReference>
<dbReference type="AlphaFoldDB" id="A0A8T2IWT3"/>
<dbReference type="InterPro" id="IPR045148">
    <property type="entry name" value="TCRG1-like"/>
</dbReference>
<dbReference type="PANTHER" id="PTHR15377:SF5">
    <property type="entry name" value="TRANSCRIPTION ELONGATION REGULATOR 1-LIKE PROTEIN"/>
    <property type="match status" value="1"/>
</dbReference>
<evidence type="ECO:0000256" key="1">
    <source>
        <dbReference type="ARBA" id="ARBA00022737"/>
    </source>
</evidence>
<name>A0A8T2IWT3_9PIPI</name>
<reference evidence="2" key="1">
    <citation type="thesis" date="2020" institute="ProQuest LLC" country="789 East Eisenhower Parkway, Ann Arbor, MI, USA">
        <title>Comparative Genomics and Chromosome Evolution.</title>
        <authorList>
            <person name="Mudd A.B."/>
        </authorList>
    </citation>
    <scope>NUCLEOTIDE SEQUENCE</scope>
    <source>
        <strain evidence="2">Female2</strain>
        <tissue evidence="2">Blood</tissue>
    </source>
</reference>
<evidence type="ECO:0000313" key="3">
    <source>
        <dbReference type="Proteomes" id="UP000812440"/>
    </source>
</evidence>
<organism evidence="2 3">
    <name type="scientific">Hymenochirus boettgeri</name>
    <name type="common">Congo dwarf clawed frog</name>
    <dbReference type="NCBI Taxonomy" id="247094"/>
    <lineage>
        <taxon>Eukaryota</taxon>
        <taxon>Metazoa</taxon>
        <taxon>Chordata</taxon>
        <taxon>Craniata</taxon>
        <taxon>Vertebrata</taxon>
        <taxon>Euteleostomi</taxon>
        <taxon>Amphibia</taxon>
        <taxon>Batrachia</taxon>
        <taxon>Anura</taxon>
        <taxon>Pipoidea</taxon>
        <taxon>Pipidae</taxon>
        <taxon>Pipinae</taxon>
        <taxon>Hymenochirus</taxon>
    </lineage>
</organism>